<accession>A0AAV4G1L9</accession>
<sequence length="309" mass="32811">MWRLGFNVPRNYQDHELYCGGLDHQKSQGYKCGICGDPWDGVRENEAGGKYATGQISRAYRQGAHINVTVQLTANHKGFFEFKLCPVNDASVKATQACLDQHVLSLADGSGTRYGITSAMGSRDMTVALVLPADVTCTQCVLQWRYHAGNNWGTNADDGVSCVGCGPQEEFYGCADIQIVPPGEPVPTTILDGPNESGSQSSNNANAENGNGGNSGSGGNTSGSTAPNGVNMVCHGVRNSLDTWCQINCQRGNCPASHCSCTPGQNTHANPQPTGCRGAGIYANRPGYNDWCRTNCAQHYCPSSICVCT</sequence>
<dbReference type="Pfam" id="PF03067">
    <property type="entry name" value="LPMO_10"/>
    <property type="match status" value="1"/>
</dbReference>
<evidence type="ECO:0000313" key="3">
    <source>
        <dbReference type="EMBL" id="GFR79409.1"/>
    </source>
</evidence>
<feature type="compositionally biased region" description="Gly residues" evidence="1">
    <location>
        <begin position="210"/>
        <end position="221"/>
    </location>
</feature>
<dbReference type="EMBL" id="BMAT01001089">
    <property type="protein sequence ID" value="GFR79409.1"/>
    <property type="molecule type" value="Genomic_DNA"/>
</dbReference>
<evidence type="ECO:0000259" key="2">
    <source>
        <dbReference type="Pfam" id="PF03067"/>
    </source>
</evidence>
<dbReference type="AlphaFoldDB" id="A0AAV4G1L9"/>
<feature type="compositionally biased region" description="Low complexity" evidence="1">
    <location>
        <begin position="195"/>
        <end position="209"/>
    </location>
</feature>
<keyword evidence="4" id="KW-1185">Reference proteome</keyword>
<comment type="caution">
    <text evidence="3">The sequence shown here is derived from an EMBL/GenBank/DDBJ whole genome shotgun (WGS) entry which is preliminary data.</text>
</comment>
<organism evidence="3 4">
    <name type="scientific">Elysia marginata</name>
    <dbReference type="NCBI Taxonomy" id="1093978"/>
    <lineage>
        <taxon>Eukaryota</taxon>
        <taxon>Metazoa</taxon>
        <taxon>Spiralia</taxon>
        <taxon>Lophotrochozoa</taxon>
        <taxon>Mollusca</taxon>
        <taxon>Gastropoda</taxon>
        <taxon>Heterobranchia</taxon>
        <taxon>Euthyneura</taxon>
        <taxon>Panpulmonata</taxon>
        <taxon>Sacoglossa</taxon>
        <taxon>Placobranchoidea</taxon>
        <taxon>Plakobranchidae</taxon>
        <taxon>Elysia</taxon>
    </lineage>
</organism>
<gene>
    <name evidence="3" type="ORF">ElyMa_000555600</name>
</gene>
<name>A0AAV4G1L9_9GAST</name>
<proteinExistence type="predicted"/>
<reference evidence="3 4" key="1">
    <citation type="journal article" date="2021" name="Elife">
        <title>Chloroplast acquisition without the gene transfer in kleptoplastic sea slugs, Plakobranchus ocellatus.</title>
        <authorList>
            <person name="Maeda T."/>
            <person name="Takahashi S."/>
            <person name="Yoshida T."/>
            <person name="Shimamura S."/>
            <person name="Takaki Y."/>
            <person name="Nagai Y."/>
            <person name="Toyoda A."/>
            <person name="Suzuki Y."/>
            <person name="Arimoto A."/>
            <person name="Ishii H."/>
            <person name="Satoh N."/>
            <person name="Nishiyama T."/>
            <person name="Hasebe M."/>
            <person name="Maruyama T."/>
            <person name="Minagawa J."/>
            <person name="Obokata J."/>
            <person name="Shigenobu S."/>
        </authorList>
    </citation>
    <scope>NUCLEOTIDE SEQUENCE [LARGE SCALE GENOMIC DNA]</scope>
</reference>
<evidence type="ECO:0000313" key="4">
    <source>
        <dbReference type="Proteomes" id="UP000762676"/>
    </source>
</evidence>
<dbReference type="Proteomes" id="UP000762676">
    <property type="component" value="Unassembled WGS sequence"/>
</dbReference>
<evidence type="ECO:0000256" key="1">
    <source>
        <dbReference type="SAM" id="MobiDB-lite"/>
    </source>
</evidence>
<feature type="domain" description="Chitin-binding type-4" evidence="2">
    <location>
        <begin position="22"/>
        <end position="177"/>
    </location>
</feature>
<protein>
    <submittedName>
        <fullName evidence="3">Cell wall integrity and stress response component 4-like</fullName>
    </submittedName>
</protein>
<dbReference type="InterPro" id="IPR004302">
    <property type="entry name" value="Cellulose/chitin-bd_N"/>
</dbReference>
<feature type="region of interest" description="Disordered" evidence="1">
    <location>
        <begin position="183"/>
        <end position="222"/>
    </location>
</feature>